<dbReference type="Proteomes" id="UP000663181">
    <property type="component" value="Chromosome"/>
</dbReference>
<protein>
    <submittedName>
        <fullName evidence="1">Uncharacterized protein</fullName>
    </submittedName>
</protein>
<evidence type="ECO:0000313" key="1">
    <source>
        <dbReference type="EMBL" id="QRN52204.1"/>
    </source>
</evidence>
<proteinExistence type="predicted"/>
<name>A0ABX7GP52_9GAMM</name>
<accession>A0ABX7GP52</accession>
<sequence>MLSCNRTRSLLRTLCAFIALLLMNGGAVVSTHVRAGALLHGVAQRTLLANAASSDSALQTVADDASGSRNVLADDNDADDEPALLLPLRVSLDYVLCAVPLSASAASYPAPITSLLRPPNLA</sequence>
<gene>
    <name evidence="1" type="ORF">ISN74_11925</name>
</gene>
<organism evidence="1 2">
    <name type="scientific">Dyella caseinilytica</name>
    <dbReference type="NCBI Taxonomy" id="1849581"/>
    <lineage>
        <taxon>Bacteria</taxon>
        <taxon>Pseudomonadati</taxon>
        <taxon>Pseudomonadota</taxon>
        <taxon>Gammaproteobacteria</taxon>
        <taxon>Lysobacterales</taxon>
        <taxon>Rhodanobacteraceae</taxon>
        <taxon>Dyella</taxon>
    </lineage>
</organism>
<keyword evidence="2" id="KW-1185">Reference proteome</keyword>
<evidence type="ECO:0000313" key="2">
    <source>
        <dbReference type="Proteomes" id="UP000663181"/>
    </source>
</evidence>
<dbReference type="EMBL" id="CP064030">
    <property type="protein sequence ID" value="QRN52204.1"/>
    <property type="molecule type" value="Genomic_DNA"/>
</dbReference>
<dbReference type="RefSeq" id="WP_188800926.1">
    <property type="nucleotide sequence ID" value="NZ_BMIZ01000003.1"/>
</dbReference>
<reference evidence="1 2" key="1">
    <citation type="submission" date="2020-10" db="EMBL/GenBank/DDBJ databases">
        <title>Phylogeny of dyella-like bacteria.</title>
        <authorList>
            <person name="Fu J."/>
        </authorList>
    </citation>
    <scope>NUCLEOTIDE SEQUENCE [LARGE SCALE GENOMIC DNA]</scope>
    <source>
        <strain evidence="1 2">DHOB09</strain>
    </source>
</reference>